<feature type="domain" description="Helicase ATP-binding" evidence="4">
    <location>
        <begin position="233"/>
        <end position="414"/>
    </location>
</feature>
<protein>
    <submittedName>
        <fullName evidence="6">Uncharacterized protein</fullName>
    </submittedName>
</protein>
<keyword evidence="7" id="KW-1185">Reference proteome</keyword>
<dbReference type="AlphaFoldDB" id="A0AAV2YMI6"/>
<feature type="region of interest" description="Disordered" evidence="3">
    <location>
        <begin position="117"/>
        <end position="168"/>
    </location>
</feature>
<dbReference type="CDD" id="cd18797">
    <property type="entry name" value="SF2_C_Hrq"/>
    <property type="match status" value="1"/>
</dbReference>
<feature type="compositionally biased region" description="Basic and acidic residues" evidence="3">
    <location>
        <begin position="466"/>
        <end position="480"/>
    </location>
</feature>
<keyword evidence="1" id="KW-0547">Nucleotide-binding</keyword>
<dbReference type="PANTHER" id="PTHR47957:SF3">
    <property type="entry name" value="ATP-DEPENDENT HELICASE HRQ1"/>
    <property type="match status" value="1"/>
</dbReference>
<evidence type="ECO:0000256" key="3">
    <source>
        <dbReference type="SAM" id="MobiDB-lite"/>
    </source>
</evidence>
<evidence type="ECO:0000259" key="5">
    <source>
        <dbReference type="PROSITE" id="PS51194"/>
    </source>
</evidence>
<dbReference type="PROSITE" id="PS51192">
    <property type="entry name" value="HELICASE_ATP_BIND_1"/>
    <property type="match status" value="1"/>
</dbReference>
<dbReference type="SUPFAM" id="SSF52540">
    <property type="entry name" value="P-loop containing nucleoside triphosphate hydrolases"/>
    <property type="match status" value="1"/>
</dbReference>
<dbReference type="PROSITE" id="PS51194">
    <property type="entry name" value="HELICASE_CTER"/>
    <property type="match status" value="1"/>
</dbReference>
<dbReference type="EMBL" id="DAKRPA010000222">
    <property type="protein sequence ID" value="DAZ95013.1"/>
    <property type="molecule type" value="Genomic_DNA"/>
</dbReference>
<dbReference type="SMART" id="SM00487">
    <property type="entry name" value="DEXDc"/>
    <property type="match status" value="1"/>
</dbReference>
<sequence>MLLDWFKMDDTAAWIAKFALLDASYCFLSKHRALLSIKTVLALANSLGSHKLTEEDLRVMAQLAPGLMTVGPRPGADADRDDGFHEALRPQGCIDVVTFPGLPNVSKKASTQRKKHFAEAIKQKRPPGATSAAAVTTLQNPDVSPCSTAGPKPTSTSATKPTPIRMEPPHPCAMVEELRKLDIDGSRLVHIERRAPRAAEYVDMRSLSAPPAVEETLARRGVTQLYSHQFQAIQAAMTGKNVVLSTSTASGKSLAFYVPMLWSLLESPNATFFYLFPTKALAQDQLKSLQGFLMAAELSPALCATFDGDTPMKTRRSVIKETQIFLTNPDMLHLTILPNHPQWKQVLSHLRYVVVDEAHMYRGVFGSHVACVFRRLFRLCAMYGSNPQVICCSATIRNPEEHFRLLIPRLPPLMMRSNVDFPSPSQPPHFDFFYDRDVEVITKDGAPTGEKYFCVWNPKNVASESIEHVDERSTNSDDHQTVAAIPKQIAKKPQRATRKRKRAPAVNPDDDTEQEEKTKTTTSAIYQSAQMFSKFVQNDAHTLLFCKGRKLAELVLMTVHSIFQESVETQLLTSKVQCYRGGYTAQDRRGIERRLFHGDLTGVIATNALELGIDVGDLDCTMHLGLPTSVASLWQQAGRAGRKHDQLSLAVIVCFDSPLDQHFARHTDTLFTLEAEAATLNPFNRKVLRQQLLCAARETPLLSKRFGMDYIDQFLFSPPPTQPVRDVGASHGDLVREMLASEPSFWPCAESDGGGFRVRAQVAAAITRSTSLRSISDTNYQVVTDDDIQVQLDEISGERVFFQVYPSAVYLHQAQEYIITKVDNDRRMAFARRCRTKLNCFTSCRDFTEVEPVRVFTESRHRLETMVYTGIASVLTTVYGATVIEKKTMRVLNSTEFSLPPMQHFGHAVWLDIPHDIKQQVEAQGYDWNGALHGAGHLVVAVVPLFVLCDSGDINTSHFNEFEQRVRPSRLTVYEGREGGSGLVDEIVKHLAAVVRKAQQIASECPCVSGCPSCIHSAECSEYNKVLNKHGSLIVLTYLASAIDERPVQ</sequence>
<dbReference type="GO" id="GO:0043138">
    <property type="term" value="F:3'-5' DNA helicase activity"/>
    <property type="evidence" value="ECO:0007669"/>
    <property type="project" value="TreeGrafter"/>
</dbReference>
<proteinExistence type="predicted"/>
<evidence type="ECO:0000313" key="6">
    <source>
        <dbReference type="EMBL" id="DAZ95013.1"/>
    </source>
</evidence>
<evidence type="ECO:0000259" key="4">
    <source>
        <dbReference type="PROSITE" id="PS51192"/>
    </source>
</evidence>
<evidence type="ECO:0000256" key="1">
    <source>
        <dbReference type="ARBA" id="ARBA00022741"/>
    </source>
</evidence>
<dbReference type="GO" id="GO:0036297">
    <property type="term" value="P:interstrand cross-link repair"/>
    <property type="evidence" value="ECO:0007669"/>
    <property type="project" value="TreeGrafter"/>
</dbReference>
<dbReference type="SMART" id="SM00490">
    <property type="entry name" value="HELICc"/>
    <property type="match status" value="1"/>
</dbReference>
<dbReference type="InterPro" id="IPR001650">
    <property type="entry name" value="Helicase_C-like"/>
</dbReference>
<reference evidence="6" key="1">
    <citation type="submission" date="2022-11" db="EMBL/GenBank/DDBJ databases">
        <authorList>
            <person name="Morgan W.R."/>
            <person name="Tartar A."/>
        </authorList>
    </citation>
    <scope>NUCLEOTIDE SEQUENCE</scope>
    <source>
        <strain evidence="6">ARSEF 373</strain>
    </source>
</reference>
<dbReference type="InterPro" id="IPR018973">
    <property type="entry name" value="MZB"/>
</dbReference>
<comment type="caution">
    <text evidence="6">The sequence shown here is derived from an EMBL/GenBank/DDBJ whole genome shotgun (WGS) entry which is preliminary data.</text>
</comment>
<dbReference type="InterPro" id="IPR011545">
    <property type="entry name" value="DEAD/DEAH_box_helicase_dom"/>
</dbReference>
<evidence type="ECO:0000313" key="7">
    <source>
        <dbReference type="Proteomes" id="UP001146120"/>
    </source>
</evidence>
<dbReference type="CDD" id="cd17923">
    <property type="entry name" value="DEXHc_Hrq1-like"/>
    <property type="match status" value="1"/>
</dbReference>
<accession>A0AAV2YMI6</accession>
<dbReference type="InterPro" id="IPR027417">
    <property type="entry name" value="P-loop_NTPase"/>
</dbReference>
<dbReference type="GO" id="GO:0005524">
    <property type="term" value="F:ATP binding"/>
    <property type="evidence" value="ECO:0007669"/>
    <property type="project" value="UniProtKB-KW"/>
</dbReference>
<feature type="compositionally biased region" description="Polar residues" evidence="3">
    <location>
        <begin position="133"/>
        <end position="147"/>
    </location>
</feature>
<dbReference type="GO" id="GO:0005634">
    <property type="term" value="C:nucleus"/>
    <property type="evidence" value="ECO:0007669"/>
    <property type="project" value="TreeGrafter"/>
</dbReference>
<feature type="compositionally biased region" description="Basic residues" evidence="3">
    <location>
        <begin position="489"/>
        <end position="503"/>
    </location>
</feature>
<dbReference type="Pfam" id="PF00271">
    <property type="entry name" value="Helicase_C"/>
    <property type="match status" value="1"/>
</dbReference>
<feature type="domain" description="Helicase C-terminal" evidence="5">
    <location>
        <begin position="527"/>
        <end position="707"/>
    </location>
</feature>
<dbReference type="Gene3D" id="3.40.50.300">
    <property type="entry name" value="P-loop containing nucleotide triphosphate hydrolases"/>
    <property type="match status" value="2"/>
</dbReference>
<dbReference type="Pfam" id="PF00270">
    <property type="entry name" value="DEAD"/>
    <property type="match status" value="1"/>
</dbReference>
<dbReference type="InterPro" id="IPR014001">
    <property type="entry name" value="Helicase_ATP-bd"/>
</dbReference>
<dbReference type="PANTHER" id="PTHR47957">
    <property type="entry name" value="ATP-DEPENDENT HELICASE HRQ1"/>
    <property type="match status" value="1"/>
</dbReference>
<organism evidence="6 7">
    <name type="scientific">Lagenidium giganteum</name>
    <dbReference type="NCBI Taxonomy" id="4803"/>
    <lineage>
        <taxon>Eukaryota</taxon>
        <taxon>Sar</taxon>
        <taxon>Stramenopiles</taxon>
        <taxon>Oomycota</taxon>
        <taxon>Peronosporomycetes</taxon>
        <taxon>Pythiales</taxon>
        <taxon>Pythiaceae</taxon>
    </lineage>
</organism>
<feature type="compositionally biased region" description="Low complexity" evidence="3">
    <location>
        <begin position="151"/>
        <end position="163"/>
    </location>
</feature>
<keyword evidence="2" id="KW-0067">ATP-binding</keyword>
<name>A0AAV2YMI6_9STRA</name>
<gene>
    <name evidence="6" type="ORF">N0F65_003639</name>
</gene>
<dbReference type="Proteomes" id="UP001146120">
    <property type="component" value="Unassembled WGS sequence"/>
</dbReference>
<dbReference type="GO" id="GO:0003676">
    <property type="term" value="F:nucleic acid binding"/>
    <property type="evidence" value="ECO:0007669"/>
    <property type="project" value="InterPro"/>
</dbReference>
<evidence type="ECO:0000256" key="2">
    <source>
        <dbReference type="ARBA" id="ARBA00022840"/>
    </source>
</evidence>
<feature type="region of interest" description="Disordered" evidence="3">
    <location>
        <begin position="466"/>
        <end position="521"/>
    </location>
</feature>
<dbReference type="GO" id="GO:0006289">
    <property type="term" value="P:nucleotide-excision repair"/>
    <property type="evidence" value="ECO:0007669"/>
    <property type="project" value="TreeGrafter"/>
</dbReference>
<dbReference type="Pfam" id="PF09369">
    <property type="entry name" value="MZB"/>
    <property type="match status" value="1"/>
</dbReference>
<reference evidence="6" key="2">
    <citation type="journal article" date="2023" name="Microbiol Resour">
        <title>Decontamination and Annotation of the Draft Genome Sequence of the Oomycete Lagenidium giganteum ARSEF 373.</title>
        <authorList>
            <person name="Morgan W.R."/>
            <person name="Tartar A."/>
        </authorList>
    </citation>
    <scope>NUCLEOTIDE SEQUENCE</scope>
    <source>
        <strain evidence="6">ARSEF 373</strain>
    </source>
</reference>